<name>A0A8S1U4D9_PAROT</name>
<comment type="caution">
    <text evidence="2">The sequence shown here is derived from an EMBL/GenBank/DDBJ whole genome shotgun (WGS) entry which is preliminary data.</text>
</comment>
<proteinExistence type="predicted"/>
<organism evidence="2 3">
    <name type="scientific">Paramecium octaurelia</name>
    <dbReference type="NCBI Taxonomy" id="43137"/>
    <lineage>
        <taxon>Eukaryota</taxon>
        <taxon>Sar</taxon>
        <taxon>Alveolata</taxon>
        <taxon>Ciliophora</taxon>
        <taxon>Intramacronucleata</taxon>
        <taxon>Oligohymenophorea</taxon>
        <taxon>Peniculida</taxon>
        <taxon>Parameciidae</taxon>
        <taxon>Paramecium</taxon>
    </lineage>
</organism>
<keyword evidence="1" id="KW-0472">Membrane</keyword>
<sequence>MDFKDQSVGICYCCIFFTFKHYFYLMMITNGIQGLTLMIMGGSGILNLIELFHFSLPITITLLSLGSFLILGLIAEIIFFFRHSVIKIGRFMVVLNILTSLFDLVLGVIILLMCFFGVVFIELNDTQLYFSQKRRDILKAISIGIIFISFFGFWMTYLQYQLLLPLHEQIQQDIKIVPVVSLRQAVTRKFSKNFIAELTPNIKQSKRLGRADTISEQSQPFSNRKRMMKCRNFIQIKEVKNLLNFLIVLVPIMSTLLPLLTQQGILINQRTSRIQGSRGRPEQPIQNNKADQFFIYYFLIQEVMQINNLLLFALFCIVFSSEDLTFNCSTITDITQCQQSSNFCYVLEANVPYLSAQNKESGVILDKVNDICMSLNFFTVCEQLNTEKSCKLGTCLWDPIEERCYEWDQAPCQSYPKTMCQWNYQCELVNQTQVLYLNQNYTLMNEVDSNQQDGRKVGTWLYEFGLIIGVIKSETDKEEYNFTKCTLKSRCEFIQIINYNNAHFECGISDLNCYYDETEGKCKRISAKTSCDLIRQQDKCNSGTAPCIWIDQKCQMFNDAVVSCTQLDSNRCLNNENCYLEDTKCKSYLSCADFKVKGDCDESTFFCYFDEYEQTCKQLTKHIQCKQIGEKKCNQFTNCKFNMDTQICEEILQDFYCQKFVHSDCDADINCVWNGSLQICNWKYSTQNCNGKTADNCDTLDCYFDQVMNLCSIIKTNTNCEFLGQNACSNQKIIKDNMCQWSETRNLCLSIFDFSCEDISQDFCKFNQKCFVVKGECQTRKQCKDNASKSECEQDTTQSCYFDSDQQVCRRVTSQTACKNIVREDSCNKAICSWQSGKCESIENVNCLKLETKNCMYSSKCLLQNNKCIPIDICETNNGSSSACNSDPNHCFYNSDSQLCKSIDGTSNCSSLYGADNCIYGPCTLLKLSNNKLQCIKYEYADCALLTKDYCHFGQCAWNLTQCVSYPVVIENEAEDNPGAKPDEPVSPQEEYSTYLHILLNLLVIILE</sequence>
<protein>
    <submittedName>
        <fullName evidence="2">Uncharacterized protein</fullName>
    </submittedName>
</protein>
<reference evidence="2" key="1">
    <citation type="submission" date="2021-01" db="EMBL/GenBank/DDBJ databases">
        <authorList>
            <consortium name="Genoscope - CEA"/>
            <person name="William W."/>
        </authorList>
    </citation>
    <scope>NUCLEOTIDE SEQUENCE</scope>
</reference>
<feature type="transmembrane region" description="Helical" evidence="1">
    <location>
        <begin position="141"/>
        <end position="160"/>
    </location>
</feature>
<evidence type="ECO:0000313" key="2">
    <source>
        <dbReference type="EMBL" id="CAD8158922.1"/>
    </source>
</evidence>
<evidence type="ECO:0000313" key="3">
    <source>
        <dbReference type="Proteomes" id="UP000683925"/>
    </source>
</evidence>
<accession>A0A8S1U4D9</accession>
<dbReference type="Proteomes" id="UP000683925">
    <property type="component" value="Unassembled WGS sequence"/>
</dbReference>
<keyword evidence="1" id="KW-0812">Transmembrane</keyword>
<feature type="transmembrane region" description="Helical" evidence="1">
    <location>
        <begin position="241"/>
        <end position="260"/>
    </location>
</feature>
<keyword evidence="3" id="KW-1185">Reference proteome</keyword>
<evidence type="ECO:0000256" key="1">
    <source>
        <dbReference type="SAM" id="Phobius"/>
    </source>
</evidence>
<dbReference type="AlphaFoldDB" id="A0A8S1U4D9"/>
<dbReference type="OMA" id="NENCYLE"/>
<feature type="transmembrane region" description="Helical" evidence="1">
    <location>
        <begin position="93"/>
        <end position="121"/>
    </location>
</feature>
<keyword evidence="1" id="KW-1133">Transmembrane helix</keyword>
<feature type="transmembrane region" description="Helical" evidence="1">
    <location>
        <begin position="60"/>
        <end position="81"/>
    </location>
</feature>
<dbReference type="OrthoDB" id="303890at2759"/>
<dbReference type="EMBL" id="CAJJDP010000036">
    <property type="protein sequence ID" value="CAD8158922.1"/>
    <property type="molecule type" value="Genomic_DNA"/>
</dbReference>
<gene>
    <name evidence="2" type="ORF">POCTA_138.1.T0360099</name>
</gene>